<dbReference type="EMBL" id="BAAAPU010000009">
    <property type="protein sequence ID" value="GAA1988682.1"/>
    <property type="molecule type" value="Genomic_DNA"/>
</dbReference>
<organism evidence="2 3">
    <name type="scientific">Terrabacter lapilli</name>
    <dbReference type="NCBI Taxonomy" id="436231"/>
    <lineage>
        <taxon>Bacteria</taxon>
        <taxon>Bacillati</taxon>
        <taxon>Actinomycetota</taxon>
        <taxon>Actinomycetes</taxon>
        <taxon>Micrococcales</taxon>
        <taxon>Intrasporangiaceae</taxon>
        <taxon>Terrabacter</taxon>
    </lineage>
</organism>
<dbReference type="Pfam" id="PF01522">
    <property type="entry name" value="Polysacc_deac_1"/>
    <property type="match status" value="1"/>
</dbReference>
<feature type="domain" description="NodB homology" evidence="1">
    <location>
        <begin position="22"/>
        <end position="221"/>
    </location>
</feature>
<dbReference type="InterPro" id="IPR011330">
    <property type="entry name" value="Glyco_hydro/deAcase_b/a-brl"/>
</dbReference>
<dbReference type="InterPro" id="IPR050248">
    <property type="entry name" value="Polysacc_deacetylase_ArnD"/>
</dbReference>
<sequence>MVPALGCPQRPSTFTAAPGTGRTVALTFDDGTSSWTLAIARVLRAKGVTATFFDVGREDAPRAAVVQEVAAWGFPVEDHSWDHRYPAMVPGGWTVPYLRQQITRTADLQQQLTGHRPCFFRPPGGFTTNVSQAAYGLGVSVVLWSVDTLDWRQPAVTTAAATSAIVARATAVGSQQHPIVLLHAGKASSEPDSVVSPNRSNTVAALPAIIDWYAAHGYRFVAF</sequence>
<name>A0ABN2SLC7_9MICO</name>
<keyword evidence="3" id="KW-1185">Reference proteome</keyword>
<accession>A0ABN2SLC7</accession>
<dbReference type="CDD" id="cd10917">
    <property type="entry name" value="CE4_NodB_like_6s_7s"/>
    <property type="match status" value="1"/>
</dbReference>
<dbReference type="Gene3D" id="3.20.20.370">
    <property type="entry name" value="Glycoside hydrolase/deacetylase"/>
    <property type="match status" value="1"/>
</dbReference>
<dbReference type="RefSeq" id="WP_344064977.1">
    <property type="nucleotide sequence ID" value="NZ_BAAAPU010000009.1"/>
</dbReference>
<evidence type="ECO:0000313" key="2">
    <source>
        <dbReference type="EMBL" id="GAA1988682.1"/>
    </source>
</evidence>
<dbReference type="SUPFAM" id="SSF88713">
    <property type="entry name" value="Glycoside hydrolase/deacetylase"/>
    <property type="match status" value="1"/>
</dbReference>
<proteinExistence type="predicted"/>
<reference evidence="2 3" key="1">
    <citation type="journal article" date="2019" name="Int. J. Syst. Evol. Microbiol.">
        <title>The Global Catalogue of Microorganisms (GCM) 10K type strain sequencing project: providing services to taxonomists for standard genome sequencing and annotation.</title>
        <authorList>
            <consortium name="The Broad Institute Genomics Platform"/>
            <consortium name="The Broad Institute Genome Sequencing Center for Infectious Disease"/>
            <person name="Wu L."/>
            <person name="Ma J."/>
        </authorList>
    </citation>
    <scope>NUCLEOTIDE SEQUENCE [LARGE SCALE GENOMIC DNA]</scope>
    <source>
        <strain evidence="2 3">JCM 15628</strain>
    </source>
</reference>
<evidence type="ECO:0000259" key="1">
    <source>
        <dbReference type="PROSITE" id="PS51677"/>
    </source>
</evidence>
<evidence type="ECO:0000313" key="3">
    <source>
        <dbReference type="Proteomes" id="UP001500013"/>
    </source>
</evidence>
<comment type="caution">
    <text evidence="2">The sequence shown here is derived from an EMBL/GenBank/DDBJ whole genome shotgun (WGS) entry which is preliminary data.</text>
</comment>
<dbReference type="InterPro" id="IPR002509">
    <property type="entry name" value="NODB_dom"/>
</dbReference>
<dbReference type="PROSITE" id="PS51677">
    <property type="entry name" value="NODB"/>
    <property type="match status" value="1"/>
</dbReference>
<gene>
    <name evidence="2" type="ORF">GCM10009817_32860</name>
</gene>
<dbReference type="PANTHER" id="PTHR10587">
    <property type="entry name" value="GLYCOSYL TRANSFERASE-RELATED"/>
    <property type="match status" value="1"/>
</dbReference>
<protein>
    <recommendedName>
        <fullName evidence="1">NodB homology domain-containing protein</fullName>
    </recommendedName>
</protein>
<dbReference type="Proteomes" id="UP001500013">
    <property type="component" value="Unassembled WGS sequence"/>
</dbReference>